<dbReference type="SUPFAM" id="SSF46785">
    <property type="entry name" value="Winged helix' DNA-binding domain"/>
    <property type="match status" value="1"/>
</dbReference>
<organism evidence="1 2">
    <name type="scientific">Pseudofrankia asymbiotica</name>
    <dbReference type="NCBI Taxonomy" id="1834516"/>
    <lineage>
        <taxon>Bacteria</taxon>
        <taxon>Bacillati</taxon>
        <taxon>Actinomycetota</taxon>
        <taxon>Actinomycetes</taxon>
        <taxon>Frankiales</taxon>
        <taxon>Frankiaceae</taxon>
        <taxon>Pseudofrankia</taxon>
    </lineage>
</organism>
<protein>
    <recommendedName>
        <fullName evidence="3">HTH marR-type domain-containing protein</fullName>
    </recommendedName>
</protein>
<reference evidence="2" key="1">
    <citation type="submission" date="2016-10" db="EMBL/GenBank/DDBJ databases">
        <title>Frankia sp. NRRL B-16386 Genome sequencing.</title>
        <authorList>
            <person name="Ghodhbane-Gtari F."/>
            <person name="Swanson E."/>
            <person name="Gueddou A."/>
            <person name="Hezbri K."/>
            <person name="Ktari K."/>
            <person name="Nouioui I."/>
            <person name="Morris K."/>
            <person name="Simpson S."/>
            <person name="Abebe-Akele F."/>
            <person name="Thomas K."/>
            <person name="Gtari M."/>
            <person name="Tisa L.S."/>
        </authorList>
    </citation>
    <scope>NUCLEOTIDE SEQUENCE [LARGE SCALE GENOMIC DNA]</scope>
    <source>
        <strain evidence="2">NRRL B-16386</strain>
    </source>
</reference>
<proteinExistence type="predicted"/>
<accession>A0A1V2I8K7</accession>
<keyword evidence="2" id="KW-1185">Reference proteome</keyword>
<dbReference type="EMBL" id="MOMC01000047">
    <property type="protein sequence ID" value="ONH27107.1"/>
    <property type="molecule type" value="Genomic_DNA"/>
</dbReference>
<dbReference type="InterPro" id="IPR036390">
    <property type="entry name" value="WH_DNA-bd_sf"/>
</dbReference>
<evidence type="ECO:0008006" key="3">
    <source>
        <dbReference type="Google" id="ProtNLM"/>
    </source>
</evidence>
<dbReference type="RefSeq" id="WP_076819204.1">
    <property type="nucleotide sequence ID" value="NZ_MOMC01000047.1"/>
</dbReference>
<dbReference type="AlphaFoldDB" id="A0A1V2I8K7"/>
<sequence length="168" mass="18030">MGVLRSRAHAACNIGGRTLEHERGSAASLPIAANVLRVVGDGTARVRDLPAASGVSKEAIAMATRYLTRAGLTEQRPEGSIALTPDGRGALDDYHARTAQSLDQPLRAALDAVVSRRDALAEGLVPPEGCWRGERPYLARTRRLLVDPASELPWHPMVLHRGGWPDGF</sequence>
<name>A0A1V2I8K7_9ACTN</name>
<gene>
    <name evidence="1" type="ORF">BL253_22655</name>
</gene>
<evidence type="ECO:0000313" key="2">
    <source>
        <dbReference type="Proteomes" id="UP000188929"/>
    </source>
</evidence>
<evidence type="ECO:0000313" key="1">
    <source>
        <dbReference type="EMBL" id="ONH27107.1"/>
    </source>
</evidence>
<dbReference type="Proteomes" id="UP000188929">
    <property type="component" value="Unassembled WGS sequence"/>
</dbReference>
<dbReference type="OrthoDB" id="3803910at2"/>
<comment type="caution">
    <text evidence="1">The sequence shown here is derived from an EMBL/GenBank/DDBJ whole genome shotgun (WGS) entry which is preliminary data.</text>
</comment>